<dbReference type="PROSITE" id="PS51160">
    <property type="entry name" value="ACYLPHOSPHATASE_3"/>
    <property type="match status" value="1"/>
</dbReference>
<sequence length="159" mass="17543">MSSFFNACIAIAVAFSLVGSSVGFHSWSIHTSGKFSYINSHTTSTSWNSALYSSVNDADVKADIMQAKILLKGQVQGGYFRAQCKNEAFRFRGLLGALRELPDGSTKVVVEGPEQKILSFLKWCKRGPGLTQIVDDVQVEWLDSTGIFDTFEVFTNDKE</sequence>
<dbReference type="PANTHER" id="PTHR47268:SF4">
    <property type="entry name" value="ACYLPHOSPHATASE"/>
    <property type="match status" value="1"/>
</dbReference>
<evidence type="ECO:0000313" key="5">
    <source>
        <dbReference type="EMBL" id="CAD9860468.1"/>
    </source>
</evidence>
<feature type="domain" description="Acylphosphatase-like" evidence="4">
    <location>
        <begin position="66"/>
        <end position="155"/>
    </location>
</feature>
<dbReference type="Gene3D" id="3.30.70.100">
    <property type="match status" value="1"/>
</dbReference>
<dbReference type="PANTHER" id="PTHR47268">
    <property type="entry name" value="ACYLPHOSPHATASE"/>
    <property type="match status" value="1"/>
</dbReference>
<accession>A0A7S2XWA9</accession>
<comment type="similarity">
    <text evidence="2">Belongs to the acylphosphatase family.</text>
</comment>
<name>A0A7S2XWA9_9STRA</name>
<proteinExistence type="inferred from homology"/>
<evidence type="ECO:0000256" key="3">
    <source>
        <dbReference type="SAM" id="SignalP"/>
    </source>
</evidence>
<dbReference type="GO" id="GO:0003998">
    <property type="term" value="F:acylphosphatase activity"/>
    <property type="evidence" value="ECO:0007669"/>
    <property type="project" value="InterPro"/>
</dbReference>
<dbReference type="AlphaFoldDB" id="A0A7S2XWA9"/>
<reference evidence="5" key="1">
    <citation type="submission" date="2021-01" db="EMBL/GenBank/DDBJ databases">
        <authorList>
            <person name="Corre E."/>
            <person name="Pelletier E."/>
            <person name="Niang G."/>
            <person name="Scheremetjew M."/>
            <person name="Finn R."/>
            <person name="Kale V."/>
            <person name="Holt S."/>
            <person name="Cochrane G."/>
            <person name="Meng A."/>
            <person name="Brown T."/>
            <person name="Cohen L."/>
        </authorList>
    </citation>
    <scope>NUCLEOTIDE SEQUENCE</scope>
    <source>
        <strain evidence="5">CCMP1661</strain>
    </source>
</reference>
<gene>
    <name evidence="5" type="ORF">FJAP1339_LOCUS2989</name>
</gene>
<evidence type="ECO:0000256" key="2">
    <source>
        <dbReference type="RuleBase" id="RU004168"/>
    </source>
</evidence>
<dbReference type="InterPro" id="IPR036046">
    <property type="entry name" value="Acylphosphatase-like_dom_sf"/>
</dbReference>
<dbReference type="EMBL" id="HBHR01006100">
    <property type="protein sequence ID" value="CAD9860468.1"/>
    <property type="molecule type" value="Transcribed_RNA"/>
</dbReference>
<keyword evidence="3" id="KW-0732">Signal</keyword>
<evidence type="ECO:0000256" key="1">
    <source>
        <dbReference type="PROSITE-ProRule" id="PRU00520"/>
    </source>
</evidence>
<feature type="chain" id="PRO_5031364943" description="Acylphosphatase-like domain-containing protein" evidence="3">
    <location>
        <begin position="24"/>
        <end position="159"/>
    </location>
</feature>
<comment type="caution">
    <text evidence="1">Lacks conserved residue(s) required for the propagation of feature annotation.</text>
</comment>
<dbReference type="InterPro" id="IPR020456">
    <property type="entry name" value="Acylphosphatase"/>
</dbReference>
<dbReference type="SUPFAM" id="SSF54975">
    <property type="entry name" value="Acylphosphatase/BLUF domain-like"/>
    <property type="match status" value="1"/>
</dbReference>
<dbReference type="Pfam" id="PF00708">
    <property type="entry name" value="Acylphosphatase"/>
    <property type="match status" value="1"/>
</dbReference>
<evidence type="ECO:0000259" key="4">
    <source>
        <dbReference type="PROSITE" id="PS51160"/>
    </source>
</evidence>
<feature type="signal peptide" evidence="3">
    <location>
        <begin position="1"/>
        <end position="23"/>
    </location>
</feature>
<protein>
    <recommendedName>
        <fullName evidence="4">Acylphosphatase-like domain-containing protein</fullName>
    </recommendedName>
</protein>
<dbReference type="InterPro" id="IPR001792">
    <property type="entry name" value="Acylphosphatase-like_dom"/>
</dbReference>
<organism evidence="5">
    <name type="scientific">Fibrocapsa japonica</name>
    <dbReference type="NCBI Taxonomy" id="94617"/>
    <lineage>
        <taxon>Eukaryota</taxon>
        <taxon>Sar</taxon>
        <taxon>Stramenopiles</taxon>
        <taxon>Ochrophyta</taxon>
        <taxon>Raphidophyceae</taxon>
        <taxon>Chattonellales</taxon>
        <taxon>Chattonellaceae</taxon>
        <taxon>Fibrocapsa</taxon>
    </lineage>
</organism>